<accession>A0AA39UT45</accession>
<protein>
    <submittedName>
        <fullName evidence="1">Uncharacterized protein</fullName>
    </submittedName>
</protein>
<evidence type="ECO:0000313" key="1">
    <source>
        <dbReference type="EMBL" id="KAK0491730.1"/>
    </source>
</evidence>
<organism evidence="1 2">
    <name type="scientific">Armillaria luteobubalina</name>
    <dbReference type="NCBI Taxonomy" id="153913"/>
    <lineage>
        <taxon>Eukaryota</taxon>
        <taxon>Fungi</taxon>
        <taxon>Dikarya</taxon>
        <taxon>Basidiomycota</taxon>
        <taxon>Agaricomycotina</taxon>
        <taxon>Agaricomycetes</taxon>
        <taxon>Agaricomycetidae</taxon>
        <taxon>Agaricales</taxon>
        <taxon>Marasmiineae</taxon>
        <taxon>Physalacriaceae</taxon>
        <taxon>Armillaria</taxon>
    </lineage>
</organism>
<evidence type="ECO:0000313" key="2">
    <source>
        <dbReference type="Proteomes" id="UP001175228"/>
    </source>
</evidence>
<name>A0AA39UT45_9AGAR</name>
<dbReference type="EMBL" id="JAUEPU010000033">
    <property type="protein sequence ID" value="KAK0491730.1"/>
    <property type="molecule type" value="Genomic_DNA"/>
</dbReference>
<sequence>MMISRLCFPKGWEAAVTPSQAEILPSFYTFFTFTKTSTTLVSEFACPRGDAIFPGGFAERLYSFSSVSKLTSASIFHPYILTCLRYRICYMALQCVAINQPMTTKTIDHDASHECTIAFDQLIFQPNSKRNTSQCPNKYELLYLRCARCITSAHQNFHERTPRRLVVYIHMRRDPRSAIP</sequence>
<keyword evidence="2" id="KW-1185">Reference proteome</keyword>
<proteinExistence type="predicted"/>
<dbReference type="AlphaFoldDB" id="A0AA39UT45"/>
<comment type="caution">
    <text evidence="1">The sequence shown here is derived from an EMBL/GenBank/DDBJ whole genome shotgun (WGS) entry which is preliminary data.</text>
</comment>
<gene>
    <name evidence="1" type="ORF">EDD18DRAFT_1186096</name>
</gene>
<reference evidence="1" key="1">
    <citation type="submission" date="2023-06" db="EMBL/GenBank/DDBJ databases">
        <authorList>
            <consortium name="Lawrence Berkeley National Laboratory"/>
            <person name="Ahrendt S."/>
            <person name="Sahu N."/>
            <person name="Indic B."/>
            <person name="Wong-Bajracharya J."/>
            <person name="Merenyi Z."/>
            <person name="Ke H.-M."/>
            <person name="Monk M."/>
            <person name="Kocsube S."/>
            <person name="Drula E."/>
            <person name="Lipzen A."/>
            <person name="Balint B."/>
            <person name="Henrissat B."/>
            <person name="Andreopoulos B."/>
            <person name="Martin F.M."/>
            <person name="Harder C.B."/>
            <person name="Rigling D."/>
            <person name="Ford K.L."/>
            <person name="Foster G.D."/>
            <person name="Pangilinan J."/>
            <person name="Papanicolaou A."/>
            <person name="Barry K."/>
            <person name="LaButti K."/>
            <person name="Viragh M."/>
            <person name="Koriabine M."/>
            <person name="Yan M."/>
            <person name="Riley R."/>
            <person name="Champramary S."/>
            <person name="Plett K.L."/>
            <person name="Tsai I.J."/>
            <person name="Slot J."/>
            <person name="Sipos G."/>
            <person name="Plett J."/>
            <person name="Nagy L.G."/>
            <person name="Grigoriev I.V."/>
        </authorList>
    </citation>
    <scope>NUCLEOTIDE SEQUENCE</scope>
    <source>
        <strain evidence="1">HWK02</strain>
    </source>
</reference>
<dbReference type="Proteomes" id="UP001175228">
    <property type="component" value="Unassembled WGS sequence"/>
</dbReference>